<dbReference type="PROSITE" id="PS50110">
    <property type="entry name" value="RESPONSE_REGULATORY"/>
    <property type="match status" value="1"/>
</dbReference>
<feature type="modified residue" description="4-aspartylphosphate" evidence="10">
    <location>
        <position position="620"/>
    </location>
</feature>
<evidence type="ECO:0000256" key="5">
    <source>
        <dbReference type="ARBA" id="ARBA00022679"/>
    </source>
</evidence>
<dbReference type="OrthoDB" id="9764154at2"/>
<feature type="transmembrane region" description="Helical" evidence="11">
    <location>
        <begin position="144"/>
        <end position="162"/>
    </location>
</feature>
<dbReference type="PROSITE" id="PS50109">
    <property type="entry name" value="HIS_KIN"/>
    <property type="match status" value="1"/>
</dbReference>
<dbReference type="Pfam" id="PF00512">
    <property type="entry name" value="HisKA"/>
    <property type="match status" value="1"/>
</dbReference>
<keyword evidence="11" id="KW-1133">Transmembrane helix</keyword>
<dbReference type="AlphaFoldDB" id="A0A239E8D1"/>
<dbReference type="InterPro" id="IPR005467">
    <property type="entry name" value="His_kinase_dom"/>
</dbReference>
<keyword evidence="11" id="KW-0812">Transmembrane</keyword>
<dbReference type="InterPro" id="IPR003661">
    <property type="entry name" value="HisK_dim/P_dom"/>
</dbReference>
<dbReference type="InterPro" id="IPR036890">
    <property type="entry name" value="HATPase_C_sf"/>
</dbReference>
<dbReference type="Proteomes" id="UP000198415">
    <property type="component" value="Unassembled WGS sequence"/>
</dbReference>
<keyword evidence="15" id="KW-1185">Reference proteome</keyword>
<keyword evidence="4 10" id="KW-0597">Phosphoprotein</keyword>
<keyword evidence="5" id="KW-0808">Transferase</keyword>
<proteinExistence type="predicted"/>
<accession>A0A239E8D1</accession>
<dbReference type="InterPro" id="IPR003594">
    <property type="entry name" value="HATPase_dom"/>
</dbReference>
<dbReference type="SUPFAM" id="SSF47384">
    <property type="entry name" value="Homodimeric domain of signal transducing histidine kinase"/>
    <property type="match status" value="1"/>
</dbReference>
<comment type="subcellular location">
    <subcellularLocation>
        <location evidence="2">Cell membrane</location>
    </subcellularLocation>
</comment>
<evidence type="ECO:0000256" key="2">
    <source>
        <dbReference type="ARBA" id="ARBA00004236"/>
    </source>
</evidence>
<dbReference type="Pfam" id="PF00072">
    <property type="entry name" value="Response_reg"/>
    <property type="match status" value="1"/>
</dbReference>
<feature type="transmembrane region" description="Helical" evidence="11">
    <location>
        <begin position="204"/>
        <end position="222"/>
    </location>
</feature>
<evidence type="ECO:0000256" key="3">
    <source>
        <dbReference type="ARBA" id="ARBA00012438"/>
    </source>
</evidence>
<dbReference type="InterPro" id="IPR004358">
    <property type="entry name" value="Sig_transdc_His_kin-like_C"/>
</dbReference>
<evidence type="ECO:0000313" key="14">
    <source>
        <dbReference type="EMBL" id="SNS40172.1"/>
    </source>
</evidence>
<evidence type="ECO:0000259" key="12">
    <source>
        <dbReference type="PROSITE" id="PS50109"/>
    </source>
</evidence>
<dbReference type="InterPro" id="IPR001789">
    <property type="entry name" value="Sig_transdc_resp-reg_receiver"/>
</dbReference>
<comment type="catalytic activity">
    <reaction evidence="1">
        <text>ATP + protein L-histidine = ADP + protein N-phospho-L-histidine.</text>
        <dbReference type="EC" id="2.7.13.3"/>
    </reaction>
</comment>
<dbReference type="GO" id="GO:0005524">
    <property type="term" value="F:ATP binding"/>
    <property type="evidence" value="ECO:0007669"/>
    <property type="project" value="UniProtKB-KW"/>
</dbReference>
<dbReference type="GO" id="GO:0000155">
    <property type="term" value="F:phosphorelay sensor kinase activity"/>
    <property type="evidence" value="ECO:0007669"/>
    <property type="project" value="InterPro"/>
</dbReference>
<organism evidence="14 15">
    <name type="scientific">Actinoplanes regularis</name>
    <dbReference type="NCBI Taxonomy" id="52697"/>
    <lineage>
        <taxon>Bacteria</taxon>
        <taxon>Bacillati</taxon>
        <taxon>Actinomycetota</taxon>
        <taxon>Actinomycetes</taxon>
        <taxon>Micromonosporales</taxon>
        <taxon>Micromonosporaceae</taxon>
        <taxon>Actinoplanes</taxon>
    </lineage>
</organism>
<feature type="transmembrane region" description="Helical" evidence="11">
    <location>
        <begin position="245"/>
        <end position="264"/>
    </location>
</feature>
<feature type="transmembrane region" description="Helical" evidence="11">
    <location>
        <begin position="270"/>
        <end position="289"/>
    </location>
</feature>
<evidence type="ECO:0000256" key="9">
    <source>
        <dbReference type="ARBA" id="ARBA00023012"/>
    </source>
</evidence>
<sequence>MSRFGPSRFPAVKNGEMACGTVWGTRNLARLAGGCTVAAGAAVLLGYAGGIRGLARPVPAGPFMVPLTAVAFVLAGASLWLLAPRPAANTPPRLAGQLLGWLVAIIGAATLAEYGTGRSVGIDLLLFPDRTRVWSIGGNPGRPALYAAVALTAVGMTLALLDLDASHGYRPARILLPATALVTVMVTLGSAYNLPVVTSPDIGLALNANAVLVILTMGLLLCRPQLPPTRVFCGHGPGALAGRRLAPLLALVLFAGILAIVASGRRMPDGGLAVAAVTMLLLLALYLVFARAGAALDKAQREREDFMHQLEARERLEALGVLAGGVAHDFNNALATILGTAALIAEDLGPGHPSQPDIERIQASAQRSADLTSQLLIFARQEPRRAEAIDVGAAIRGIEDLLRRTIGEDIDFSCQTADGLPPVILDRSDLEQMVLNLSINARHAMTDGGSLTIRVASLTLPPDATPSLPLPAGRYLHIAVADTGTGMPPEVVRHALEPFFTTKPAGQGTGLGLANAYGVVTQANGHIAIDSEPGRGTTINIYLPAATTTAADPDTSTPARTAPTGHAETILLVEDEPAVRHTVARTMTRHGYQVLEARSADEASGIFHRPAVHVDLLLTDVIMPGASGYQLAEQLHEEKPDLPVVFMSGYSTTTPPDDDTTYFIRKPFSSQELLTLVSKALGAR</sequence>
<dbReference type="EMBL" id="FZNR01000015">
    <property type="protein sequence ID" value="SNS40172.1"/>
    <property type="molecule type" value="Genomic_DNA"/>
</dbReference>
<keyword evidence="8" id="KW-0067">ATP-binding</keyword>
<keyword evidence="11" id="KW-0472">Membrane</keyword>
<feature type="domain" description="Histidine kinase" evidence="12">
    <location>
        <begin position="325"/>
        <end position="547"/>
    </location>
</feature>
<reference evidence="14 15" key="1">
    <citation type="submission" date="2017-06" db="EMBL/GenBank/DDBJ databases">
        <authorList>
            <person name="Kim H.J."/>
            <person name="Triplett B.A."/>
        </authorList>
    </citation>
    <scope>NUCLEOTIDE SEQUENCE [LARGE SCALE GENOMIC DNA]</scope>
    <source>
        <strain evidence="14 15">DSM 43151</strain>
    </source>
</reference>
<gene>
    <name evidence="14" type="ORF">SAMN06264365_11524</name>
</gene>
<evidence type="ECO:0000256" key="11">
    <source>
        <dbReference type="SAM" id="Phobius"/>
    </source>
</evidence>
<dbReference type="Gene3D" id="1.10.287.130">
    <property type="match status" value="1"/>
</dbReference>
<dbReference type="SUPFAM" id="SSF55874">
    <property type="entry name" value="ATPase domain of HSP90 chaperone/DNA topoisomerase II/histidine kinase"/>
    <property type="match status" value="1"/>
</dbReference>
<evidence type="ECO:0000256" key="1">
    <source>
        <dbReference type="ARBA" id="ARBA00000085"/>
    </source>
</evidence>
<evidence type="ECO:0000256" key="6">
    <source>
        <dbReference type="ARBA" id="ARBA00022741"/>
    </source>
</evidence>
<dbReference type="SMART" id="SM00448">
    <property type="entry name" value="REC"/>
    <property type="match status" value="1"/>
</dbReference>
<dbReference type="PANTHER" id="PTHR43065:SF46">
    <property type="entry name" value="C4-DICARBOXYLATE TRANSPORT SENSOR PROTEIN DCTB"/>
    <property type="match status" value="1"/>
</dbReference>
<dbReference type="InterPro" id="IPR011006">
    <property type="entry name" value="CheY-like_superfamily"/>
</dbReference>
<dbReference type="SUPFAM" id="SSF52172">
    <property type="entry name" value="CheY-like"/>
    <property type="match status" value="1"/>
</dbReference>
<feature type="transmembrane region" description="Helical" evidence="11">
    <location>
        <begin position="63"/>
        <end position="82"/>
    </location>
</feature>
<evidence type="ECO:0000256" key="8">
    <source>
        <dbReference type="ARBA" id="ARBA00022840"/>
    </source>
</evidence>
<feature type="transmembrane region" description="Helical" evidence="11">
    <location>
        <begin position="94"/>
        <end position="112"/>
    </location>
</feature>
<feature type="domain" description="Response regulatory" evidence="13">
    <location>
        <begin position="569"/>
        <end position="681"/>
    </location>
</feature>
<evidence type="ECO:0000256" key="10">
    <source>
        <dbReference type="PROSITE-ProRule" id="PRU00169"/>
    </source>
</evidence>
<name>A0A239E8D1_9ACTN</name>
<evidence type="ECO:0000256" key="4">
    <source>
        <dbReference type="ARBA" id="ARBA00022553"/>
    </source>
</evidence>
<dbReference type="EC" id="2.7.13.3" evidence="3"/>
<keyword evidence="9" id="KW-0902">Two-component regulatory system</keyword>
<dbReference type="CDD" id="cd00082">
    <property type="entry name" value="HisKA"/>
    <property type="match status" value="1"/>
</dbReference>
<dbReference type="SMART" id="SM00388">
    <property type="entry name" value="HisKA"/>
    <property type="match status" value="1"/>
</dbReference>
<dbReference type="PANTHER" id="PTHR43065">
    <property type="entry name" value="SENSOR HISTIDINE KINASE"/>
    <property type="match status" value="1"/>
</dbReference>
<dbReference type="Gene3D" id="3.40.50.2300">
    <property type="match status" value="1"/>
</dbReference>
<dbReference type="InterPro" id="IPR036097">
    <property type="entry name" value="HisK_dim/P_sf"/>
</dbReference>
<evidence type="ECO:0000259" key="13">
    <source>
        <dbReference type="PROSITE" id="PS50110"/>
    </source>
</evidence>
<dbReference type="GO" id="GO:0005886">
    <property type="term" value="C:plasma membrane"/>
    <property type="evidence" value="ECO:0007669"/>
    <property type="project" value="UniProtKB-SubCell"/>
</dbReference>
<evidence type="ECO:0000256" key="7">
    <source>
        <dbReference type="ARBA" id="ARBA00022777"/>
    </source>
</evidence>
<dbReference type="SMART" id="SM00387">
    <property type="entry name" value="HATPase_c"/>
    <property type="match status" value="1"/>
</dbReference>
<keyword evidence="6" id="KW-0547">Nucleotide-binding</keyword>
<dbReference type="Pfam" id="PF02518">
    <property type="entry name" value="HATPase_c"/>
    <property type="match status" value="1"/>
</dbReference>
<protein>
    <recommendedName>
        <fullName evidence="3">histidine kinase</fullName>
        <ecNumber evidence="3">2.7.13.3</ecNumber>
    </recommendedName>
</protein>
<dbReference type="Gene3D" id="3.30.565.10">
    <property type="entry name" value="Histidine kinase-like ATPase, C-terminal domain"/>
    <property type="match status" value="1"/>
</dbReference>
<dbReference type="PRINTS" id="PR00344">
    <property type="entry name" value="BCTRLSENSOR"/>
</dbReference>
<feature type="transmembrane region" description="Helical" evidence="11">
    <location>
        <begin position="31"/>
        <end position="51"/>
    </location>
</feature>
<feature type="transmembrane region" description="Helical" evidence="11">
    <location>
        <begin position="174"/>
        <end position="192"/>
    </location>
</feature>
<dbReference type="CDD" id="cd00156">
    <property type="entry name" value="REC"/>
    <property type="match status" value="1"/>
</dbReference>
<keyword evidence="7 14" id="KW-0418">Kinase</keyword>
<evidence type="ECO:0000313" key="15">
    <source>
        <dbReference type="Proteomes" id="UP000198415"/>
    </source>
</evidence>